<gene>
    <name evidence="1" type="ORF">J2S59_003247</name>
</gene>
<comment type="caution">
    <text evidence="1">The sequence shown here is derived from an EMBL/GenBank/DDBJ whole genome shotgun (WGS) entry which is preliminary data.</text>
</comment>
<sequence>MPTPRRPGRDPERLAADLRLEVAALGRLHLHGSRITRSLQVGRPAGPRVSLALPTRPSHSRVPHHDPYADDPALRRDAAARLLEAAVAAGVARHAWLARDGEVDLHDSDLAWDAALRAAAAEAGLEVATFHVVTRHGWREPATGDEQQWTRLRVRGRHTGAHVERLADALRDAAQSQVCTGSLVCIRSA</sequence>
<reference evidence="1 2" key="1">
    <citation type="submission" date="2023-07" db="EMBL/GenBank/DDBJ databases">
        <title>Sequencing the genomes of 1000 actinobacteria strains.</title>
        <authorList>
            <person name="Klenk H.-P."/>
        </authorList>
    </citation>
    <scope>NUCLEOTIDE SEQUENCE [LARGE SCALE GENOMIC DNA]</scope>
    <source>
        <strain evidence="1 2">GD13</strain>
    </source>
</reference>
<keyword evidence="2" id="KW-1185">Reference proteome</keyword>
<organism evidence="1 2">
    <name type="scientific">Nocardioides massiliensis</name>
    <dbReference type="NCBI Taxonomy" id="1325935"/>
    <lineage>
        <taxon>Bacteria</taxon>
        <taxon>Bacillati</taxon>
        <taxon>Actinomycetota</taxon>
        <taxon>Actinomycetes</taxon>
        <taxon>Propionibacteriales</taxon>
        <taxon>Nocardioidaceae</taxon>
        <taxon>Nocardioides</taxon>
    </lineage>
</organism>
<dbReference type="EMBL" id="JAUSQM010000001">
    <property type="protein sequence ID" value="MDP9823438.1"/>
    <property type="molecule type" value="Genomic_DNA"/>
</dbReference>
<name>A0ABT9NSQ8_9ACTN</name>
<accession>A0ABT9NSQ8</accession>
<evidence type="ECO:0000313" key="2">
    <source>
        <dbReference type="Proteomes" id="UP001240447"/>
    </source>
</evidence>
<proteinExistence type="predicted"/>
<evidence type="ECO:0000313" key="1">
    <source>
        <dbReference type="EMBL" id="MDP9823438.1"/>
    </source>
</evidence>
<protein>
    <submittedName>
        <fullName evidence="1">Uncharacterized protein</fullName>
    </submittedName>
</protein>
<dbReference type="Proteomes" id="UP001240447">
    <property type="component" value="Unassembled WGS sequence"/>
</dbReference>
<dbReference type="RefSeq" id="WP_181642495.1">
    <property type="nucleotide sequence ID" value="NZ_CCXJ01000678.1"/>
</dbReference>